<dbReference type="InterPro" id="IPR011011">
    <property type="entry name" value="Znf_FYVE_PHD"/>
</dbReference>
<dbReference type="Pfam" id="PF00018">
    <property type="entry name" value="SH3_1"/>
    <property type="match status" value="1"/>
</dbReference>
<evidence type="ECO:0000313" key="16">
    <source>
        <dbReference type="EMBL" id="GMH70990.1"/>
    </source>
</evidence>
<dbReference type="SUPFAM" id="SSF50044">
    <property type="entry name" value="SH3-domain"/>
    <property type="match status" value="1"/>
</dbReference>
<feature type="compositionally biased region" description="Polar residues" evidence="11">
    <location>
        <begin position="967"/>
        <end position="984"/>
    </location>
</feature>
<sequence length="1108" mass="123060">MATPVQLFLVAHDYTPNPAIDTPNCEITLKKGDIIPVVEKVSDKWWLGKTTTGIGYFPANHGKSFACPVDKLQTIIPEHFLERDTILNANDPNNPNSGSGGPIVPPDPFTQNQFANHSVKQKQDLFVNELLNTKNSENDYSTCLSQFVTQFITPIRLEDSDFKRTLMNDPAVASLFDVFQQIAVTSQHFHDGLVTYQNNHSNSSPSMEESLTKVLNEFAGALLLYAQYIGVFSEALSSLDKRARKLARYLKKNPLQSVLGLEQMLSLPQKQVDIYHFTFSKLLALNISQQQSLQAVKESITKVYMAVHKQETELELLKIQARFIGNPPIFKTNRVLLFEGDLFRVTDKNEDKQYRFHLFSDALIYSRKLTSESYKFTRALKLSECSVNDLPDRLPDDLNSFEVATKDKWVELILQQIGTVRNHRTSSVVAVEGENSKKSQNVAASAMSKTAKFITETLSDVDMGKLGGRGKLIFEIITEISFVSANLSMLVRHVIEPLQIMSKGVTGTRNEEKFYQKSSKLGVLKQGAQIINGALEQRRLQAQSKALNTKDMANFFSSITSLDICTQALVKTLIASARSNGWSEDVAIGETVIDNITNQRIEKTLQVYATCLAPTRHTLASSTFTAFVASLENKLGMKTLPQHLESVFVDVRRRQDLLKKLLEKTNASHKDYPKLSLATKSYGDLVGRVDGELERQSNYAKLLSISSSVMKTGIMGDAFLDSLASNKDSQFLKEGDLIKVCRKSNKTFRFWLFSDYVMYGAKYVGTDKFEFHRSIKLDETVVKQGGEGENSLMVSSKEKSFILLCYTKYELEEWFDALSDAIKRARFESGLPEADDVAAAPLWKSDKAEVYCSICKVEFTFFKRKHHCRRCGDVVCGDCSRSKIVMKELYGYKPVKTCDACMQGKVVETSVKVGGVNGKLLKAESTFGTTTIASTDVSGGRESMEEFFRDEKESERGGSGRGLPPNRISSIQRASGTKIRSVTASPSTSTYKPPSKIRPFINPALLGGIKSGVTLHRANSGGTSRPTPVTPVDIPRPINPFLAEISAGKGNLKETNLVVPKKKDDFMNDGSLMGALGRAMASNRKMIESDSDGSAGEDSDSDGWSDED</sequence>
<dbReference type="CDD" id="cd00065">
    <property type="entry name" value="FYVE_like_SF"/>
    <property type="match status" value="1"/>
</dbReference>
<dbReference type="InterPro" id="IPR035899">
    <property type="entry name" value="DBL_dom_sf"/>
</dbReference>
<dbReference type="SMART" id="SM00326">
    <property type="entry name" value="SH3"/>
    <property type="match status" value="1"/>
</dbReference>
<dbReference type="PROSITE" id="PS50010">
    <property type="entry name" value="DH_2"/>
    <property type="match status" value="1"/>
</dbReference>
<dbReference type="InterPro" id="IPR051092">
    <property type="entry name" value="FYVE_RhoGEF_PH"/>
</dbReference>
<protein>
    <submittedName>
        <fullName evidence="16">Uncharacterized protein</fullName>
    </submittedName>
</protein>
<dbReference type="SMART" id="SM00064">
    <property type="entry name" value="FYVE"/>
    <property type="match status" value="1"/>
</dbReference>
<feature type="region of interest" description="Disordered" evidence="11">
    <location>
        <begin position="933"/>
        <end position="997"/>
    </location>
</feature>
<feature type="compositionally biased region" description="Acidic residues" evidence="11">
    <location>
        <begin position="1089"/>
        <end position="1108"/>
    </location>
</feature>
<keyword evidence="7" id="KW-0862">Zinc</keyword>
<feature type="domain" description="PH" evidence="13">
    <location>
        <begin position="730"/>
        <end position="823"/>
    </location>
</feature>
<evidence type="ECO:0000259" key="14">
    <source>
        <dbReference type="PROSITE" id="PS50010"/>
    </source>
</evidence>
<dbReference type="InterPro" id="IPR000306">
    <property type="entry name" value="Znf_FYVE"/>
</dbReference>
<dbReference type="Gene3D" id="2.30.30.40">
    <property type="entry name" value="SH3 Domains"/>
    <property type="match status" value="1"/>
</dbReference>
<comment type="subcellular location">
    <subcellularLocation>
        <location evidence="1">Cytoplasm</location>
        <location evidence="1">Cytoskeleton</location>
    </subcellularLocation>
</comment>
<evidence type="ECO:0000256" key="4">
    <source>
        <dbReference type="ARBA" id="ARBA00022658"/>
    </source>
</evidence>
<dbReference type="InterPro" id="IPR001849">
    <property type="entry name" value="PH_domain"/>
</dbReference>
<evidence type="ECO:0000256" key="8">
    <source>
        <dbReference type="ARBA" id="ARBA00023212"/>
    </source>
</evidence>
<feature type="domain" description="SH3" evidence="12">
    <location>
        <begin position="3"/>
        <end position="67"/>
    </location>
</feature>
<evidence type="ECO:0000259" key="13">
    <source>
        <dbReference type="PROSITE" id="PS50003"/>
    </source>
</evidence>
<keyword evidence="8" id="KW-0206">Cytoskeleton</keyword>
<dbReference type="InterPro" id="IPR017455">
    <property type="entry name" value="Znf_FYVE-rel"/>
</dbReference>
<dbReference type="Proteomes" id="UP001162640">
    <property type="component" value="Unassembled WGS sequence"/>
</dbReference>
<dbReference type="SUPFAM" id="SSF57903">
    <property type="entry name" value="FYVE/PHD zinc finger"/>
    <property type="match status" value="1"/>
</dbReference>
<evidence type="ECO:0000259" key="12">
    <source>
        <dbReference type="PROSITE" id="PS50002"/>
    </source>
</evidence>
<name>A0A9W7ANG3_9STRA</name>
<evidence type="ECO:0000256" key="5">
    <source>
        <dbReference type="ARBA" id="ARBA00022723"/>
    </source>
</evidence>
<dbReference type="Pfam" id="PF00621">
    <property type="entry name" value="RhoGEF"/>
    <property type="match status" value="1"/>
</dbReference>
<keyword evidence="6 9" id="KW-0863">Zinc-finger</keyword>
<evidence type="ECO:0000256" key="3">
    <source>
        <dbReference type="ARBA" id="ARBA00022490"/>
    </source>
</evidence>
<dbReference type="Gene3D" id="1.20.900.10">
    <property type="entry name" value="Dbl homology (DH) domain"/>
    <property type="match status" value="2"/>
</dbReference>
<dbReference type="SUPFAM" id="SSF50729">
    <property type="entry name" value="PH domain-like"/>
    <property type="match status" value="2"/>
</dbReference>
<dbReference type="GO" id="GO:0008270">
    <property type="term" value="F:zinc ion binding"/>
    <property type="evidence" value="ECO:0007669"/>
    <property type="project" value="UniProtKB-KW"/>
</dbReference>
<dbReference type="CDD" id="cd00174">
    <property type="entry name" value="SH3"/>
    <property type="match status" value="1"/>
</dbReference>
<evidence type="ECO:0000256" key="6">
    <source>
        <dbReference type="ARBA" id="ARBA00022771"/>
    </source>
</evidence>
<dbReference type="SUPFAM" id="SSF48065">
    <property type="entry name" value="DBL homology domain (DH-domain)"/>
    <property type="match status" value="2"/>
</dbReference>
<dbReference type="PANTHER" id="PTHR12673:SF159">
    <property type="entry name" value="LD03170P"/>
    <property type="match status" value="1"/>
</dbReference>
<reference evidence="17" key="1">
    <citation type="journal article" date="2023" name="Commun. Biol.">
        <title>Genome analysis of Parmales, the sister group of diatoms, reveals the evolutionary specialization of diatoms from phago-mixotrophs to photoautotrophs.</title>
        <authorList>
            <person name="Ban H."/>
            <person name="Sato S."/>
            <person name="Yoshikawa S."/>
            <person name="Yamada K."/>
            <person name="Nakamura Y."/>
            <person name="Ichinomiya M."/>
            <person name="Sato N."/>
            <person name="Blanc-Mathieu R."/>
            <person name="Endo H."/>
            <person name="Kuwata A."/>
            <person name="Ogata H."/>
        </authorList>
    </citation>
    <scope>NUCLEOTIDE SEQUENCE [LARGE SCALE GENOMIC DNA]</scope>
</reference>
<evidence type="ECO:0000256" key="1">
    <source>
        <dbReference type="ARBA" id="ARBA00004245"/>
    </source>
</evidence>
<feature type="domain" description="DH" evidence="14">
    <location>
        <begin position="136"/>
        <end position="310"/>
    </location>
</feature>
<dbReference type="PROSITE" id="PS50002">
    <property type="entry name" value="SH3"/>
    <property type="match status" value="1"/>
</dbReference>
<dbReference type="Pfam" id="PF01363">
    <property type="entry name" value="FYVE"/>
    <property type="match status" value="1"/>
</dbReference>
<dbReference type="AlphaFoldDB" id="A0A9W7ANG3"/>
<dbReference type="InterPro" id="IPR000219">
    <property type="entry name" value="DH_dom"/>
</dbReference>
<feature type="compositionally biased region" description="Basic and acidic residues" evidence="11">
    <location>
        <begin position="942"/>
        <end position="958"/>
    </location>
</feature>
<keyword evidence="3" id="KW-0963">Cytoplasm</keyword>
<keyword evidence="4" id="KW-0344">Guanine-nucleotide releasing factor</keyword>
<dbReference type="Gene3D" id="3.30.40.10">
    <property type="entry name" value="Zinc/RING finger domain, C3HC4 (zinc finger)"/>
    <property type="match status" value="1"/>
</dbReference>
<dbReference type="GO" id="GO:0005737">
    <property type="term" value="C:cytoplasm"/>
    <property type="evidence" value="ECO:0007669"/>
    <property type="project" value="TreeGrafter"/>
</dbReference>
<feature type="region of interest" description="Disordered" evidence="11">
    <location>
        <begin position="1083"/>
        <end position="1108"/>
    </location>
</feature>
<dbReference type="InterPro" id="IPR013083">
    <property type="entry name" value="Znf_RING/FYVE/PHD"/>
</dbReference>
<dbReference type="PANTHER" id="PTHR12673">
    <property type="entry name" value="FACIOGENITAL DYSPLASIA PROTEIN"/>
    <property type="match status" value="1"/>
</dbReference>
<dbReference type="EMBL" id="BLQM01000162">
    <property type="protein sequence ID" value="GMH70990.1"/>
    <property type="molecule type" value="Genomic_DNA"/>
</dbReference>
<proteinExistence type="predicted"/>
<evidence type="ECO:0000256" key="11">
    <source>
        <dbReference type="SAM" id="MobiDB-lite"/>
    </source>
</evidence>
<dbReference type="Gene3D" id="2.30.29.30">
    <property type="entry name" value="Pleckstrin-homology domain (PH domain)/Phosphotyrosine-binding domain (PTB)"/>
    <property type="match status" value="2"/>
</dbReference>
<feature type="domain" description="FYVE-type" evidence="15">
    <location>
        <begin position="846"/>
        <end position="906"/>
    </location>
</feature>
<feature type="region of interest" description="Disordered" evidence="11">
    <location>
        <begin position="86"/>
        <end position="110"/>
    </location>
</feature>
<evidence type="ECO:0000256" key="9">
    <source>
        <dbReference type="PROSITE-ProRule" id="PRU00091"/>
    </source>
</evidence>
<dbReference type="InterPro" id="IPR001452">
    <property type="entry name" value="SH3_domain"/>
</dbReference>
<gene>
    <name evidence="16" type="ORF">TL16_g05540</name>
</gene>
<dbReference type="GO" id="GO:0005085">
    <property type="term" value="F:guanyl-nucleotide exchange factor activity"/>
    <property type="evidence" value="ECO:0007669"/>
    <property type="project" value="UniProtKB-KW"/>
</dbReference>
<accession>A0A9W7ANG3</accession>
<evidence type="ECO:0000313" key="17">
    <source>
        <dbReference type="Proteomes" id="UP001162640"/>
    </source>
</evidence>
<dbReference type="PROSITE" id="PS50003">
    <property type="entry name" value="PH_DOMAIN"/>
    <property type="match status" value="1"/>
</dbReference>
<evidence type="ECO:0000256" key="2">
    <source>
        <dbReference type="ARBA" id="ARBA00022443"/>
    </source>
</evidence>
<evidence type="ECO:0000256" key="7">
    <source>
        <dbReference type="ARBA" id="ARBA00022833"/>
    </source>
</evidence>
<keyword evidence="2 10" id="KW-0728">SH3 domain</keyword>
<dbReference type="InterPro" id="IPR011993">
    <property type="entry name" value="PH-like_dom_sf"/>
</dbReference>
<dbReference type="SMART" id="SM00233">
    <property type="entry name" value="PH"/>
    <property type="match status" value="2"/>
</dbReference>
<evidence type="ECO:0000259" key="15">
    <source>
        <dbReference type="PROSITE" id="PS50178"/>
    </source>
</evidence>
<organism evidence="16 17">
    <name type="scientific">Triparma laevis f. inornata</name>
    <dbReference type="NCBI Taxonomy" id="1714386"/>
    <lineage>
        <taxon>Eukaryota</taxon>
        <taxon>Sar</taxon>
        <taxon>Stramenopiles</taxon>
        <taxon>Ochrophyta</taxon>
        <taxon>Bolidophyceae</taxon>
        <taxon>Parmales</taxon>
        <taxon>Triparmaceae</taxon>
        <taxon>Triparma</taxon>
    </lineage>
</organism>
<dbReference type="InterPro" id="IPR036028">
    <property type="entry name" value="SH3-like_dom_sf"/>
</dbReference>
<dbReference type="GO" id="GO:0005856">
    <property type="term" value="C:cytoskeleton"/>
    <property type="evidence" value="ECO:0007669"/>
    <property type="project" value="UniProtKB-SubCell"/>
</dbReference>
<evidence type="ECO:0000256" key="10">
    <source>
        <dbReference type="PROSITE-ProRule" id="PRU00192"/>
    </source>
</evidence>
<dbReference type="PROSITE" id="PS50178">
    <property type="entry name" value="ZF_FYVE"/>
    <property type="match status" value="1"/>
</dbReference>
<feature type="compositionally biased region" description="Low complexity" evidence="11">
    <location>
        <begin position="985"/>
        <end position="994"/>
    </location>
</feature>
<keyword evidence="5" id="KW-0479">Metal-binding</keyword>
<comment type="caution">
    <text evidence="16">The sequence shown here is derived from an EMBL/GenBank/DDBJ whole genome shotgun (WGS) entry which is preliminary data.</text>
</comment>